<keyword evidence="10" id="KW-1185">Reference proteome</keyword>
<dbReference type="InterPro" id="IPR036553">
    <property type="entry name" value="RPTC_insert"/>
</dbReference>
<dbReference type="Gene3D" id="3.30.360.20">
    <property type="entry name" value="RNA 3'-terminal phosphate cyclase, insert domain"/>
    <property type="match status" value="1"/>
</dbReference>
<sequence length="349" mass="37937">MIKIDGAFGEGGGQILRTSLALSVITGQTIEIHNIRAKRPKPGLLRQHLTCVQAATAISDAQVQGAQLGSTHMVFEPQGVRAGDYTFNIGTAGSCTLVLQTIWPALMLADAPSRVHLTGGTHNPMAPPFQFLQRSYAPLLAKLGAHSTLTLKRMGFAPAGGGEIEAHIAPITAGIAPINLMERGARVDAYAEAFAPALPRAIAHRELQQLERLLGWTYEANQLRMGECRQNEGPGNALLISLEHEHVTTVFSRLGEKNVSAEKVASNLAKTMRTYFASEQAALDEYLTDQWALPLALAVHHSQRTAQFTCTTISLHARTNFRVIEQFLPVQFNEQHLGSYWLVTCATTT</sequence>
<dbReference type="Pfam" id="PF05189">
    <property type="entry name" value="RTC_insert"/>
    <property type="match status" value="1"/>
</dbReference>
<evidence type="ECO:0000259" key="7">
    <source>
        <dbReference type="Pfam" id="PF01137"/>
    </source>
</evidence>
<evidence type="ECO:0000256" key="4">
    <source>
        <dbReference type="ARBA" id="ARBA00024481"/>
    </source>
</evidence>
<dbReference type="NCBIfam" id="TIGR03399">
    <property type="entry name" value="RNA_3prim_cycl"/>
    <property type="match status" value="1"/>
</dbReference>
<evidence type="ECO:0000313" key="10">
    <source>
        <dbReference type="Proteomes" id="UP000308917"/>
    </source>
</evidence>
<dbReference type="PANTHER" id="PTHR11096">
    <property type="entry name" value="RNA 3' TERMINAL PHOSPHATE CYCLASE"/>
    <property type="match status" value="1"/>
</dbReference>
<dbReference type="GO" id="GO:0005524">
    <property type="term" value="F:ATP binding"/>
    <property type="evidence" value="ECO:0007669"/>
    <property type="project" value="UniProtKB-KW"/>
</dbReference>
<dbReference type="InterPro" id="IPR013792">
    <property type="entry name" value="RNA3'P_cycl/enolpyr_Trfase_a/b"/>
</dbReference>
<gene>
    <name evidence="5" type="primary">rtcA</name>
    <name evidence="9" type="ORF">E9531_16765</name>
</gene>
<dbReference type="InterPro" id="IPR013791">
    <property type="entry name" value="RNA3'-term_phos_cycl_insert"/>
</dbReference>
<dbReference type="AlphaFoldDB" id="A0A4S8EN22"/>
<keyword evidence="5" id="KW-0067">ATP-binding</keyword>
<comment type="function">
    <text evidence="5">Catalyzes the conversion of 3'-phosphate to a 2',3'-cyclic phosphodiester at the end of RNA. The mechanism of action of the enzyme occurs in 3 steps: (A) adenylation of the enzyme by ATP; (B) transfer of adenylate to an RNA-N3'P to produce RNA-N3'PP5'A; (C) and attack of the adjacent 2'-hydroxyl on the 3'-phosphorus in the diester linkage to produce the cyclic end product. The biological role of this enzyme is unknown but it is likely to function in some aspects of cellular RNA processing.</text>
</comment>
<keyword evidence="5" id="KW-0963">Cytoplasm</keyword>
<dbReference type="PIRSF" id="PIRSF005378">
    <property type="entry name" value="RNA3'_term_phos_cycl_euk"/>
    <property type="match status" value="1"/>
</dbReference>
<dbReference type="InterPro" id="IPR023797">
    <property type="entry name" value="RNA3'_phos_cyclase_dom"/>
</dbReference>
<protein>
    <recommendedName>
        <fullName evidence="5 6">RNA 3'-terminal phosphate cyclase</fullName>
        <shortName evidence="5">RNA cyclase</shortName>
        <shortName evidence="5">RNA-3'-phosphate cyclase</shortName>
        <ecNumber evidence="5 6">6.5.1.4</ecNumber>
    </recommendedName>
</protein>
<comment type="subcellular location">
    <subcellularLocation>
        <location evidence="5">Cytoplasm</location>
    </subcellularLocation>
</comment>
<proteinExistence type="inferred from homology"/>
<dbReference type="Proteomes" id="UP000308917">
    <property type="component" value="Unassembled WGS sequence"/>
</dbReference>
<evidence type="ECO:0000256" key="1">
    <source>
        <dbReference type="ARBA" id="ARBA00009206"/>
    </source>
</evidence>
<dbReference type="NCBIfam" id="NF003246">
    <property type="entry name" value="PRK04204.1-2"/>
    <property type="match status" value="1"/>
</dbReference>
<comment type="caution">
    <text evidence="9">The sequence shown here is derived from an EMBL/GenBank/DDBJ whole genome shotgun (WGS) entry which is preliminary data.</text>
</comment>
<dbReference type="EMBL" id="STFG01000035">
    <property type="protein sequence ID" value="THT96062.1"/>
    <property type="molecule type" value="Genomic_DNA"/>
</dbReference>
<dbReference type="SUPFAM" id="SSF55205">
    <property type="entry name" value="EPT/RTPC-like"/>
    <property type="match status" value="1"/>
</dbReference>
<dbReference type="InterPro" id="IPR017770">
    <property type="entry name" value="RNA3'_term_phos_cyc_type_1"/>
</dbReference>
<comment type="similarity">
    <text evidence="1 5">Belongs to the RNA 3'-terminal cyclase family. Type 1 subfamily.</text>
</comment>
<reference evidence="9 10" key="1">
    <citation type="journal article" date="2015" name="Antonie Van Leeuwenhoek">
        <title>Lampropedia puyangensis sp. nov., isolated from symptomatic bark of Populus ? euramericana canker and emended description of Lampropedia hyalina (Ehrenberg 1832) Lee et al. 2004.</title>
        <authorList>
            <person name="Li Y."/>
            <person name="Wang T."/>
            <person name="Piao C.G."/>
            <person name="Wang L.F."/>
            <person name="Tian G.Z."/>
            <person name="Zhu T.H."/>
            <person name="Guo M.W."/>
        </authorList>
    </citation>
    <scope>NUCLEOTIDE SEQUENCE [LARGE SCALE GENOMIC DNA]</scope>
    <source>
        <strain evidence="9 10">2-bin</strain>
    </source>
</reference>
<organism evidence="9 10">
    <name type="scientific">Lampropedia puyangensis</name>
    <dbReference type="NCBI Taxonomy" id="1330072"/>
    <lineage>
        <taxon>Bacteria</taxon>
        <taxon>Pseudomonadati</taxon>
        <taxon>Pseudomonadota</taxon>
        <taxon>Betaproteobacteria</taxon>
        <taxon>Burkholderiales</taxon>
        <taxon>Comamonadaceae</taxon>
        <taxon>Lampropedia</taxon>
    </lineage>
</organism>
<dbReference type="GO" id="GO:0006396">
    <property type="term" value="P:RNA processing"/>
    <property type="evidence" value="ECO:0007669"/>
    <property type="project" value="UniProtKB-UniRule"/>
</dbReference>
<evidence type="ECO:0000259" key="8">
    <source>
        <dbReference type="Pfam" id="PF05189"/>
    </source>
</evidence>
<evidence type="ECO:0000256" key="5">
    <source>
        <dbReference type="HAMAP-Rule" id="MF_00200"/>
    </source>
</evidence>
<dbReference type="InterPro" id="IPR000228">
    <property type="entry name" value="RNA3'_term_phos_cyc"/>
</dbReference>
<dbReference type="InterPro" id="IPR037136">
    <property type="entry name" value="RNA3'_phos_cyclase_dom_sf"/>
</dbReference>
<accession>A0A4S8EN22</accession>
<dbReference type="Pfam" id="PF01137">
    <property type="entry name" value="RTC"/>
    <property type="match status" value="1"/>
</dbReference>
<evidence type="ECO:0000256" key="3">
    <source>
        <dbReference type="ARBA" id="ARBA00022741"/>
    </source>
</evidence>
<dbReference type="OrthoDB" id="9789235at2"/>
<keyword evidence="2 5" id="KW-0436">Ligase</keyword>
<feature type="domain" description="RNA 3'-terminal phosphate cyclase" evidence="7">
    <location>
        <begin position="9"/>
        <end position="333"/>
    </location>
</feature>
<dbReference type="RefSeq" id="WP_136574923.1">
    <property type="nucleotide sequence ID" value="NZ_STFG01000035.1"/>
</dbReference>
<evidence type="ECO:0000256" key="6">
    <source>
        <dbReference type="NCBIfam" id="TIGR03399"/>
    </source>
</evidence>
<dbReference type="HAMAP" id="MF_00200">
    <property type="entry name" value="RTC"/>
    <property type="match status" value="1"/>
</dbReference>
<dbReference type="EC" id="6.5.1.4" evidence="5 6"/>
<evidence type="ECO:0000313" key="9">
    <source>
        <dbReference type="EMBL" id="THT96062.1"/>
    </source>
</evidence>
<keyword evidence="3 5" id="KW-0547">Nucleotide-binding</keyword>
<name>A0A4S8EN22_9BURK</name>
<feature type="active site" description="Tele-AMP-histidine intermediate" evidence="5">
    <location>
        <position position="316"/>
    </location>
</feature>
<dbReference type="GO" id="GO:0005737">
    <property type="term" value="C:cytoplasm"/>
    <property type="evidence" value="ECO:0007669"/>
    <property type="project" value="UniProtKB-SubCell"/>
</dbReference>
<feature type="domain" description="RNA 3'-terminal phosphate cyclase insert" evidence="8">
    <location>
        <begin position="182"/>
        <end position="275"/>
    </location>
</feature>
<comment type="catalytic activity">
    <reaction evidence="4 5">
        <text>a 3'-end 3'-phospho-ribonucleotide-RNA + ATP = a 3'-end 2',3'-cyclophospho-ribonucleotide-RNA + AMP + diphosphate</text>
        <dbReference type="Rhea" id="RHEA:23976"/>
        <dbReference type="Rhea" id="RHEA-COMP:10463"/>
        <dbReference type="Rhea" id="RHEA-COMP:10464"/>
        <dbReference type="ChEBI" id="CHEBI:30616"/>
        <dbReference type="ChEBI" id="CHEBI:33019"/>
        <dbReference type="ChEBI" id="CHEBI:83062"/>
        <dbReference type="ChEBI" id="CHEBI:83064"/>
        <dbReference type="ChEBI" id="CHEBI:456215"/>
        <dbReference type="EC" id="6.5.1.4"/>
    </reaction>
</comment>
<evidence type="ECO:0000256" key="2">
    <source>
        <dbReference type="ARBA" id="ARBA00022598"/>
    </source>
</evidence>
<dbReference type="PANTHER" id="PTHR11096:SF0">
    <property type="entry name" value="RNA 3'-TERMINAL PHOSPHATE CYCLASE"/>
    <property type="match status" value="1"/>
</dbReference>
<dbReference type="GO" id="GO:0003963">
    <property type="term" value="F:RNA-3'-phosphate cyclase activity"/>
    <property type="evidence" value="ECO:0007669"/>
    <property type="project" value="UniProtKB-UniRule"/>
</dbReference>
<feature type="binding site" evidence="5">
    <location>
        <begin position="286"/>
        <end position="290"/>
    </location>
    <ligand>
        <name>ATP</name>
        <dbReference type="ChEBI" id="CHEBI:30616"/>
    </ligand>
</feature>
<dbReference type="Gene3D" id="3.65.10.20">
    <property type="entry name" value="RNA 3'-terminal phosphate cyclase domain"/>
    <property type="match status" value="1"/>
</dbReference>
<dbReference type="SUPFAM" id="SSF52913">
    <property type="entry name" value="RNA 3'-terminal phosphate cyclase, RPTC, insert domain"/>
    <property type="match status" value="1"/>
</dbReference>
<feature type="binding site" evidence="5">
    <location>
        <position position="100"/>
    </location>
    <ligand>
        <name>ATP</name>
        <dbReference type="ChEBI" id="CHEBI:30616"/>
    </ligand>
</feature>